<dbReference type="InterPro" id="IPR036034">
    <property type="entry name" value="PDZ_sf"/>
</dbReference>
<comment type="caution">
    <text evidence="3">The sequence shown here is derived from an EMBL/GenBank/DDBJ whole genome shotgun (WGS) entry which is preliminary data.</text>
</comment>
<dbReference type="Proteomes" id="UP000222542">
    <property type="component" value="Unassembled WGS sequence"/>
</dbReference>
<dbReference type="SMART" id="SM00228">
    <property type="entry name" value="PDZ"/>
    <property type="match status" value="1"/>
</dbReference>
<evidence type="ECO:0000313" key="4">
    <source>
        <dbReference type="Proteomes" id="UP000222542"/>
    </source>
</evidence>
<reference evidence="3 4" key="2">
    <citation type="journal article" date="2017" name="Genome Biol.">
        <title>New reference genome sequences of hot pepper reveal the massive evolution of plant disease-resistance genes by retroduplication.</title>
        <authorList>
            <person name="Kim S."/>
            <person name="Park J."/>
            <person name="Yeom S.I."/>
            <person name="Kim Y.M."/>
            <person name="Seo E."/>
            <person name="Kim K.T."/>
            <person name="Kim M.S."/>
            <person name="Lee J.M."/>
            <person name="Cheong K."/>
            <person name="Shin H.S."/>
            <person name="Kim S.B."/>
            <person name="Han K."/>
            <person name="Lee J."/>
            <person name="Park M."/>
            <person name="Lee H.A."/>
            <person name="Lee H.Y."/>
            <person name="Lee Y."/>
            <person name="Oh S."/>
            <person name="Lee J.H."/>
            <person name="Choi E."/>
            <person name="Choi E."/>
            <person name="Lee S.E."/>
            <person name="Jeon J."/>
            <person name="Kim H."/>
            <person name="Choi G."/>
            <person name="Song H."/>
            <person name="Lee J."/>
            <person name="Lee S.C."/>
            <person name="Kwon J.K."/>
            <person name="Lee H.Y."/>
            <person name="Koo N."/>
            <person name="Hong Y."/>
            <person name="Kim R.W."/>
            <person name="Kang W.H."/>
            <person name="Huh J.H."/>
            <person name="Kang B.C."/>
            <person name="Yang T.J."/>
            <person name="Lee Y.H."/>
            <person name="Bennetzen J.L."/>
            <person name="Choi D."/>
        </authorList>
    </citation>
    <scope>NUCLEOTIDE SEQUENCE [LARGE SCALE GENOMIC DNA]</scope>
    <source>
        <strain evidence="4">cv. CM334</strain>
    </source>
</reference>
<proteinExistence type="predicted"/>
<dbReference type="Gramene" id="PHT91641">
    <property type="protein sequence ID" value="PHT91641"/>
    <property type="gene ID" value="T459_06754"/>
</dbReference>
<evidence type="ECO:0000313" key="3">
    <source>
        <dbReference type="EMBL" id="PHT91641.1"/>
    </source>
</evidence>
<dbReference type="Pfam" id="PF13180">
    <property type="entry name" value="PDZ_2"/>
    <property type="match status" value="1"/>
</dbReference>
<dbReference type="InterPro" id="IPR001478">
    <property type="entry name" value="PDZ"/>
</dbReference>
<dbReference type="PANTHER" id="PTHR47389:SF4">
    <property type="entry name" value="OS09G0436400 PROTEIN"/>
    <property type="match status" value="1"/>
</dbReference>
<organism evidence="3 4">
    <name type="scientific">Capsicum annuum</name>
    <name type="common">Capsicum pepper</name>
    <dbReference type="NCBI Taxonomy" id="4072"/>
    <lineage>
        <taxon>Eukaryota</taxon>
        <taxon>Viridiplantae</taxon>
        <taxon>Streptophyta</taxon>
        <taxon>Embryophyta</taxon>
        <taxon>Tracheophyta</taxon>
        <taxon>Spermatophyta</taxon>
        <taxon>Magnoliopsida</taxon>
        <taxon>eudicotyledons</taxon>
        <taxon>Gunneridae</taxon>
        <taxon>Pentapetalae</taxon>
        <taxon>asterids</taxon>
        <taxon>lamiids</taxon>
        <taxon>Solanales</taxon>
        <taxon>Solanaceae</taxon>
        <taxon>Solanoideae</taxon>
        <taxon>Capsiceae</taxon>
        <taxon>Capsicum</taxon>
    </lineage>
</organism>
<dbReference type="Gene3D" id="2.30.42.10">
    <property type="match status" value="1"/>
</dbReference>
<accession>A0A2G3ABQ6</accession>
<keyword evidence="4" id="KW-1185">Reference proteome</keyword>
<name>A0A2G3ABQ6_CAPAN</name>
<evidence type="ECO:0000256" key="1">
    <source>
        <dbReference type="SAM" id="MobiDB-lite"/>
    </source>
</evidence>
<evidence type="ECO:0000259" key="2">
    <source>
        <dbReference type="PROSITE" id="PS50106"/>
    </source>
</evidence>
<feature type="domain" description="PDZ" evidence="2">
    <location>
        <begin position="142"/>
        <end position="176"/>
    </location>
</feature>
<dbReference type="InterPro" id="IPR029473">
    <property type="entry name" value="MOR2-PAG1_mid"/>
</dbReference>
<dbReference type="PROSITE" id="PS50106">
    <property type="entry name" value="PDZ"/>
    <property type="match status" value="1"/>
</dbReference>
<dbReference type="EMBL" id="AYRZ02000002">
    <property type="protein sequence ID" value="PHT91641.1"/>
    <property type="molecule type" value="Genomic_DNA"/>
</dbReference>
<sequence>MASCRVTECGIGGPLINHNGEVIGICLRDGVYTAFLPINIASMWWQHYKKYRFTNQLWQIFLNLKVISWTMPSKIDDTLFSWDEAGFGARDRSRWRMIPAGIWWTTLHLRLPCLGMEATNLYAIPVRVAERIIQKFPDVLKGVIVDKVVPGSSAESAGIKHGDVIIQFAGKKIESLLELFESTWNKVGESVEVTVLRTSNDGPLHLSMVVNEMFSPIVRWVSLFPGLFLISSPTTLLSFSGMTSNLILHSAHIGTFYPPPTKIPDLLEHFLRPKMKRNANNSDPVTLKSDPLQGGDPSRQIRDDALQMLETFSVREWADDGMEGSGSCRAAVVGNLPDSYQQFQCNLSCKHAKDHPELSQLRCEEIMQRHLMLLIQLHSIKSSPAWLYGLRISISGNSRTLTGLWSTMASKPRNISPVLDFLIAKGIEDCHSNASAVISGAFATYFSVAKRVGLYLARICPQRTIDYLVYQLAQRMLEDNMEPLWPSANRDGPLMGVLTSTGSLQSRHVSPDSGDYHIDTPNIGEERLHLASGTHVVNAKELQSALQGHQQHLLTYADIALILLTEIAHEND</sequence>
<dbReference type="SUPFAM" id="SSF50156">
    <property type="entry name" value="PDZ domain-like"/>
    <property type="match status" value="1"/>
</dbReference>
<dbReference type="STRING" id="4072.A0A2G3ABQ6"/>
<dbReference type="Pfam" id="PF14228">
    <property type="entry name" value="MOR2-PAG1_mid"/>
    <property type="match status" value="2"/>
</dbReference>
<protein>
    <recommendedName>
        <fullName evidence="2">PDZ domain-containing protein</fullName>
    </recommendedName>
</protein>
<dbReference type="PANTHER" id="PTHR47389">
    <property type="entry name" value="OS09G0436400 PROTEIN"/>
    <property type="match status" value="1"/>
</dbReference>
<reference evidence="3 4" key="1">
    <citation type="journal article" date="2014" name="Nat. Genet.">
        <title>Genome sequence of the hot pepper provides insights into the evolution of pungency in Capsicum species.</title>
        <authorList>
            <person name="Kim S."/>
            <person name="Park M."/>
            <person name="Yeom S.I."/>
            <person name="Kim Y.M."/>
            <person name="Lee J.M."/>
            <person name="Lee H.A."/>
            <person name="Seo E."/>
            <person name="Choi J."/>
            <person name="Cheong K."/>
            <person name="Kim K.T."/>
            <person name="Jung K."/>
            <person name="Lee G.W."/>
            <person name="Oh S.K."/>
            <person name="Bae C."/>
            <person name="Kim S.B."/>
            <person name="Lee H.Y."/>
            <person name="Kim S.Y."/>
            <person name="Kim M.S."/>
            <person name="Kang B.C."/>
            <person name="Jo Y.D."/>
            <person name="Yang H.B."/>
            <person name="Jeong H.J."/>
            <person name="Kang W.H."/>
            <person name="Kwon J.K."/>
            <person name="Shin C."/>
            <person name="Lim J.Y."/>
            <person name="Park J.H."/>
            <person name="Huh J.H."/>
            <person name="Kim J.S."/>
            <person name="Kim B.D."/>
            <person name="Cohen O."/>
            <person name="Paran I."/>
            <person name="Suh M.C."/>
            <person name="Lee S.B."/>
            <person name="Kim Y.K."/>
            <person name="Shin Y."/>
            <person name="Noh S.J."/>
            <person name="Park J."/>
            <person name="Seo Y.S."/>
            <person name="Kwon S.Y."/>
            <person name="Kim H.A."/>
            <person name="Park J.M."/>
            <person name="Kim H.J."/>
            <person name="Choi S.B."/>
            <person name="Bosland P.W."/>
            <person name="Reeves G."/>
            <person name="Jo S.H."/>
            <person name="Lee B.W."/>
            <person name="Cho H.T."/>
            <person name="Choi H.S."/>
            <person name="Lee M.S."/>
            <person name="Yu Y."/>
            <person name="Do Choi Y."/>
            <person name="Park B.S."/>
            <person name="van Deynze A."/>
            <person name="Ashrafi H."/>
            <person name="Hill T."/>
            <person name="Kim W.T."/>
            <person name="Pai H.S."/>
            <person name="Ahn H.K."/>
            <person name="Yeam I."/>
            <person name="Giovannoni J.J."/>
            <person name="Rose J.K."/>
            <person name="Sorensen I."/>
            <person name="Lee S.J."/>
            <person name="Kim R.W."/>
            <person name="Choi I.Y."/>
            <person name="Choi B.S."/>
            <person name="Lim J.S."/>
            <person name="Lee Y.H."/>
            <person name="Choi D."/>
        </authorList>
    </citation>
    <scope>NUCLEOTIDE SEQUENCE [LARGE SCALE GENOMIC DNA]</scope>
    <source>
        <strain evidence="4">cv. CM334</strain>
    </source>
</reference>
<dbReference type="AlphaFoldDB" id="A0A2G3ABQ6"/>
<gene>
    <name evidence="3" type="ORF">T459_06754</name>
</gene>
<feature type="region of interest" description="Disordered" evidence="1">
    <location>
        <begin position="277"/>
        <end position="296"/>
    </location>
</feature>